<organism evidence="1 2">
    <name type="scientific">Ganoderma sinense ZZ0214-1</name>
    <dbReference type="NCBI Taxonomy" id="1077348"/>
    <lineage>
        <taxon>Eukaryota</taxon>
        <taxon>Fungi</taxon>
        <taxon>Dikarya</taxon>
        <taxon>Basidiomycota</taxon>
        <taxon>Agaricomycotina</taxon>
        <taxon>Agaricomycetes</taxon>
        <taxon>Polyporales</taxon>
        <taxon>Polyporaceae</taxon>
        <taxon>Ganoderma</taxon>
    </lineage>
</organism>
<gene>
    <name evidence="1" type="ORF">GSI_01764</name>
</gene>
<evidence type="ECO:0000313" key="2">
    <source>
        <dbReference type="Proteomes" id="UP000230002"/>
    </source>
</evidence>
<dbReference type="Proteomes" id="UP000230002">
    <property type="component" value="Unassembled WGS sequence"/>
</dbReference>
<name>A0A2G8SQR5_9APHY</name>
<keyword evidence="2" id="KW-1185">Reference proteome</keyword>
<sequence length="307" mass="32807">MTSPLIFSDLPVELVRDIFEHAAHSDRTMARSLTLVSSAVRRWTDPILYRTVILSSARSVRAFVDAISNKSADFVRARVHNLGIFTPGPVQSIHRIVFTCSGAQNIACGFSLPAFQQAQGNSALQGLTRPREQHFLGVACRDGWDASFVNPAVTRLRIHLSSFDSSRPDCPFAFSDGAGQDSGWDRLKALSALTHLAIVYRPTGATSPAAIIPHLASLLPNGGSGEGLPSLQLIIVQVAGAKKDASFAEEAVKALNAAAVSAAGTALRIVAEHAPLSVARQWEDAVKGGQGVWEGAEAIVRERIVRK</sequence>
<protein>
    <recommendedName>
        <fullName evidence="3">F-box domain-containing protein</fullName>
    </recommendedName>
</protein>
<comment type="caution">
    <text evidence="1">The sequence shown here is derived from an EMBL/GenBank/DDBJ whole genome shotgun (WGS) entry which is preliminary data.</text>
</comment>
<reference evidence="1 2" key="1">
    <citation type="journal article" date="2015" name="Sci. Rep.">
        <title>Chromosome-level genome map provides insights into diverse defense mechanisms in the medicinal fungus Ganoderma sinense.</title>
        <authorList>
            <person name="Zhu Y."/>
            <person name="Xu J."/>
            <person name="Sun C."/>
            <person name="Zhou S."/>
            <person name="Xu H."/>
            <person name="Nelson D.R."/>
            <person name="Qian J."/>
            <person name="Song J."/>
            <person name="Luo H."/>
            <person name="Xiang L."/>
            <person name="Li Y."/>
            <person name="Xu Z."/>
            <person name="Ji A."/>
            <person name="Wang L."/>
            <person name="Lu S."/>
            <person name="Hayward A."/>
            <person name="Sun W."/>
            <person name="Li X."/>
            <person name="Schwartz D.C."/>
            <person name="Wang Y."/>
            <person name="Chen S."/>
        </authorList>
    </citation>
    <scope>NUCLEOTIDE SEQUENCE [LARGE SCALE GENOMIC DNA]</scope>
    <source>
        <strain evidence="1 2">ZZ0214-1</strain>
    </source>
</reference>
<dbReference type="OrthoDB" id="3145912at2759"/>
<proteinExistence type="predicted"/>
<evidence type="ECO:0000313" key="1">
    <source>
        <dbReference type="EMBL" id="PIL36104.1"/>
    </source>
</evidence>
<evidence type="ECO:0008006" key="3">
    <source>
        <dbReference type="Google" id="ProtNLM"/>
    </source>
</evidence>
<accession>A0A2G8SQR5</accession>
<dbReference type="AlphaFoldDB" id="A0A2G8SQR5"/>
<dbReference type="EMBL" id="AYKW01000002">
    <property type="protein sequence ID" value="PIL36104.1"/>
    <property type="molecule type" value="Genomic_DNA"/>
</dbReference>